<dbReference type="EC" id="4.2.1.136" evidence="12"/>
<comment type="cofactor">
    <cofactor evidence="12">
        <name>Mg(2+)</name>
        <dbReference type="ChEBI" id="CHEBI:18420"/>
    </cofactor>
</comment>
<sequence>MVEAPLPLSMKRIPRSGEAVAAVPPVSSSEANVSCTNRELATLLTGWAHPILSAAQAAEFERRLFAGDKKCEWAAMQAAGRAVAQAVWRDLTGLGPQVRQKPRLLVLAGKGHNGGDALIAAEAILAEQPTAHAEVFLVHGLRALRPLAWRAWATLQSRFPDRVRPISARDLSTRVNAQVRYTLCLDGVFGFRFRPPMDARAVAAVAAVNALPIDLRAAVDLPSGLRASATEGSRQSPPVDAAPHTDLPAAQVAGGDVAGPVFRADFTYATGSVKREVLGRREAGRLRYLDLGFFKRESFPPLPSGASLAGDCVLTEAVLAPLRAWRDPQTHKGREGHVFVLAGSREYPGAALMCVLAALRSGAGLVTGFVPESLVPSFAAQVPEAIWVGWPETERGGLALEGQYLLRERIERAVGSRSAGGASLVIGPGIGRERETQTLVTELVKAYGPVLPLLLDADALQSELIKNAKSPLILTPHAGEFRRIAGTEPTDAHLREFASRAGAIVVLKGPVTRICDGSAVGAAAEHCPSERHLSSFNQSLYSASMPVESGRPRSSRESPGSETVPVAGEVSALRGFTPPSDRTDFAHGEPVIIYSLFGDPVLARGGSGDLLAGMIGTQLAKRPEENCLQATCRALAWHGLTAETLSFSQNPETTHTVQLLNHLGDALRQNKTFFS</sequence>
<comment type="caution">
    <text evidence="16">The sequence shown here is derived from an EMBL/GenBank/DDBJ whole genome shotgun (WGS) entry which is preliminary data.</text>
</comment>
<comment type="similarity">
    <text evidence="2">In the N-terminal section; belongs to the NnrE/AIBP family.</text>
</comment>
<dbReference type="GO" id="GO:0110051">
    <property type="term" value="P:metabolite repair"/>
    <property type="evidence" value="ECO:0007669"/>
    <property type="project" value="TreeGrafter"/>
</dbReference>
<comment type="similarity">
    <text evidence="3">In the C-terminal section; belongs to the NnrD/CARKD family.</text>
</comment>
<proteinExistence type="inferred from homology"/>
<feature type="region of interest" description="Disordered" evidence="13">
    <location>
        <begin position="544"/>
        <end position="565"/>
    </location>
</feature>
<feature type="binding site" evidence="12">
    <location>
        <position position="429"/>
    </location>
    <ligand>
        <name>(6S)-NADPHX</name>
        <dbReference type="ChEBI" id="CHEBI:64076"/>
    </ligand>
</feature>
<keyword evidence="8 12" id="KW-0456">Lyase</keyword>
<dbReference type="HAMAP" id="MF_01965">
    <property type="entry name" value="NADHX_dehydratase"/>
    <property type="match status" value="1"/>
</dbReference>
<dbReference type="GO" id="GO:0046496">
    <property type="term" value="P:nicotinamide nucleotide metabolic process"/>
    <property type="evidence" value="ECO:0007669"/>
    <property type="project" value="UniProtKB-UniRule"/>
</dbReference>
<comment type="cofactor">
    <cofactor evidence="1">
        <name>K(+)</name>
        <dbReference type="ChEBI" id="CHEBI:29103"/>
    </cofactor>
</comment>
<comment type="similarity">
    <text evidence="12">Belongs to the NnrD/CARKD family.</text>
</comment>
<feature type="binding site" evidence="12">
    <location>
        <position position="609"/>
    </location>
    <ligand>
        <name>(6S)-NADPHX</name>
        <dbReference type="ChEBI" id="CHEBI:64076"/>
    </ligand>
</feature>
<evidence type="ECO:0000256" key="11">
    <source>
        <dbReference type="ARBA" id="ARBA00049209"/>
    </source>
</evidence>
<comment type="function">
    <text evidence="12">Catalyzes the dehydration of the S-form of NAD(P)HX at the expense of ADP, which is converted to AMP. Together with NAD(P)HX epimerase, which catalyzes the epimerization of the S- and R-forms, the enzyme allows the repair of both epimers of NAD(P)HX, a damaged form of NAD(P)H that is a result of enzymatic or heat-dependent hydration.</text>
</comment>
<feature type="binding site" evidence="12">
    <location>
        <position position="350"/>
    </location>
    <ligand>
        <name>(6S)-NADPHX</name>
        <dbReference type="ChEBI" id="CHEBI:64076"/>
    </ligand>
</feature>
<comment type="subunit">
    <text evidence="12">Homotetramer.</text>
</comment>
<evidence type="ECO:0000256" key="6">
    <source>
        <dbReference type="ARBA" id="ARBA00022857"/>
    </source>
</evidence>
<protein>
    <recommendedName>
        <fullName evidence="12">ADP-dependent (S)-NAD(P)H-hydrate dehydratase</fullName>
        <ecNumber evidence="12">4.2.1.136</ecNumber>
    </recommendedName>
    <alternativeName>
        <fullName evidence="12">ADP-dependent NAD(P)HX dehydratase</fullName>
    </alternativeName>
</protein>
<dbReference type="PANTHER" id="PTHR12592">
    <property type="entry name" value="ATP-DEPENDENT (S)-NAD(P)H-HYDRATE DEHYDRATASE FAMILY MEMBER"/>
    <property type="match status" value="1"/>
</dbReference>
<evidence type="ECO:0000259" key="15">
    <source>
        <dbReference type="PROSITE" id="PS51385"/>
    </source>
</evidence>
<evidence type="ECO:0000256" key="10">
    <source>
        <dbReference type="ARBA" id="ARBA00048238"/>
    </source>
</evidence>
<evidence type="ECO:0000256" key="2">
    <source>
        <dbReference type="ARBA" id="ARBA00006001"/>
    </source>
</evidence>
<dbReference type="InterPro" id="IPR000631">
    <property type="entry name" value="CARKD"/>
</dbReference>
<feature type="domain" description="YjeF C-terminal" evidence="14">
    <location>
        <begin position="315"/>
        <end position="670"/>
    </location>
</feature>
<dbReference type="InterPro" id="IPR004443">
    <property type="entry name" value="YjeF_N_dom"/>
</dbReference>
<dbReference type="STRING" id="1548207.AXK11_06455"/>
<keyword evidence="4 12" id="KW-0547">Nucleotide-binding</keyword>
<dbReference type="InterPro" id="IPR036652">
    <property type="entry name" value="YjeF_N_dom_sf"/>
</dbReference>
<feature type="binding site" evidence="12">
    <location>
        <position position="477"/>
    </location>
    <ligand>
        <name>(6S)-NADPHX</name>
        <dbReference type="ChEBI" id="CHEBI:64076"/>
    </ligand>
</feature>
<evidence type="ECO:0000256" key="12">
    <source>
        <dbReference type="HAMAP-Rule" id="MF_01965"/>
    </source>
</evidence>
<accession>A0A139SLI8</accession>
<name>A0A139SLI8_9BACT</name>
<evidence type="ECO:0000256" key="4">
    <source>
        <dbReference type="ARBA" id="ARBA00022741"/>
    </source>
</evidence>
<feature type="binding site" evidence="12">
    <location>
        <begin position="508"/>
        <end position="512"/>
    </location>
    <ligand>
        <name>AMP</name>
        <dbReference type="ChEBI" id="CHEBI:456215"/>
    </ligand>
</feature>
<dbReference type="PANTHER" id="PTHR12592:SF0">
    <property type="entry name" value="ATP-DEPENDENT (S)-NAD(P)H-HYDRATE DEHYDRATASE"/>
    <property type="match status" value="1"/>
</dbReference>
<dbReference type="Pfam" id="PF01256">
    <property type="entry name" value="Carb_kinase"/>
    <property type="match status" value="2"/>
</dbReference>
<evidence type="ECO:0000256" key="13">
    <source>
        <dbReference type="SAM" id="MobiDB-lite"/>
    </source>
</evidence>
<dbReference type="CDD" id="cd01171">
    <property type="entry name" value="YXKO-related"/>
    <property type="match status" value="1"/>
</dbReference>
<feature type="binding site" evidence="12">
    <location>
        <position position="608"/>
    </location>
    <ligand>
        <name>AMP</name>
        <dbReference type="ChEBI" id="CHEBI:456215"/>
    </ligand>
</feature>
<keyword evidence="17" id="KW-1185">Reference proteome</keyword>
<comment type="catalytic activity">
    <reaction evidence="11 12">
        <text>(6S)-NADPHX + ADP = AMP + phosphate + NADPH + H(+)</text>
        <dbReference type="Rhea" id="RHEA:32235"/>
        <dbReference type="ChEBI" id="CHEBI:15378"/>
        <dbReference type="ChEBI" id="CHEBI:43474"/>
        <dbReference type="ChEBI" id="CHEBI:57783"/>
        <dbReference type="ChEBI" id="CHEBI:64076"/>
        <dbReference type="ChEBI" id="CHEBI:456215"/>
        <dbReference type="ChEBI" id="CHEBI:456216"/>
        <dbReference type="EC" id="4.2.1.136"/>
    </reaction>
</comment>
<dbReference type="InterPro" id="IPR029056">
    <property type="entry name" value="Ribokinase-like"/>
</dbReference>
<keyword evidence="7 12" id="KW-0520">NAD</keyword>
<dbReference type="Proteomes" id="UP000070058">
    <property type="component" value="Unassembled WGS sequence"/>
</dbReference>
<evidence type="ECO:0000313" key="17">
    <source>
        <dbReference type="Proteomes" id="UP000070058"/>
    </source>
</evidence>
<dbReference type="GO" id="GO:0052855">
    <property type="term" value="F:ADP-dependent NAD(P)H-hydrate dehydratase activity"/>
    <property type="evidence" value="ECO:0007669"/>
    <property type="project" value="UniProtKB-UniRule"/>
</dbReference>
<dbReference type="GO" id="GO:0005524">
    <property type="term" value="F:ATP binding"/>
    <property type="evidence" value="ECO:0007669"/>
    <property type="project" value="UniProtKB-KW"/>
</dbReference>
<evidence type="ECO:0000256" key="1">
    <source>
        <dbReference type="ARBA" id="ARBA00001958"/>
    </source>
</evidence>
<comment type="catalytic activity">
    <reaction evidence="10 12">
        <text>(6S)-NADHX + ADP = AMP + phosphate + NADH + H(+)</text>
        <dbReference type="Rhea" id="RHEA:32223"/>
        <dbReference type="ChEBI" id="CHEBI:15378"/>
        <dbReference type="ChEBI" id="CHEBI:43474"/>
        <dbReference type="ChEBI" id="CHEBI:57945"/>
        <dbReference type="ChEBI" id="CHEBI:64074"/>
        <dbReference type="ChEBI" id="CHEBI:456215"/>
        <dbReference type="ChEBI" id="CHEBI:456216"/>
        <dbReference type="EC" id="4.2.1.136"/>
    </reaction>
</comment>
<dbReference type="Gene3D" id="3.40.50.10260">
    <property type="entry name" value="YjeF N-terminal domain"/>
    <property type="match status" value="1"/>
</dbReference>
<dbReference type="Pfam" id="PF03853">
    <property type="entry name" value="YjeF_N"/>
    <property type="match status" value="1"/>
</dbReference>
<evidence type="ECO:0000259" key="14">
    <source>
        <dbReference type="PROSITE" id="PS51383"/>
    </source>
</evidence>
<dbReference type="GO" id="GO:0052856">
    <property type="term" value="F:NAD(P)HX epimerase activity"/>
    <property type="evidence" value="ECO:0007669"/>
    <property type="project" value="TreeGrafter"/>
</dbReference>
<dbReference type="AlphaFoldDB" id="A0A139SLI8"/>
<keyword evidence="6 12" id="KW-0521">NADP</keyword>
<reference evidence="17" key="1">
    <citation type="submission" date="2016-02" db="EMBL/GenBank/DDBJ databases">
        <authorList>
            <person name="Sanders J.G."/>
            <person name="Lin J.Y."/>
            <person name="Wertz J.T."/>
            <person name="Russell J.A."/>
            <person name="Moreau C.S."/>
            <person name="Powell S."/>
        </authorList>
    </citation>
    <scope>NUCLEOTIDE SEQUENCE [LARGE SCALE GENOMIC DNA]</scope>
    <source>
        <strain evidence="17">CAG34</strain>
    </source>
</reference>
<dbReference type="SUPFAM" id="SSF53613">
    <property type="entry name" value="Ribokinase-like"/>
    <property type="match status" value="2"/>
</dbReference>
<dbReference type="PROSITE" id="PS51383">
    <property type="entry name" value="YJEF_C_3"/>
    <property type="match status" value="1"/>
</dbReference>
<evidence type="ECO:0000313" key="16">
    <source>
        <dbReference type="EMBL" id="KXU35419.1"/>
    </source>
</evidence>
<evidence type="ECO:0000256" key="8">
    <source>
        <dbReference type="ARBA" id="ARBA00023239"/>
    </source>
</evidence>
<comment type="function">
    <text evidence="9">Bifunctional enzyme that catalyzes the epimerization of the S- and R-forms of NAD(P)HX and the dehydration of the S-form of NAD(P)HX at the expense of ADP, which is converted to AMP. This allows the repair of both epimers of NAD(P)HX, a damaged form of NAD(P)H that is a result of enzymatic or heat-dependent hydration.</text>
</comment>
<gene>
    <name evidence="12" type="primary">nnrD</name>
    <name evidence="16" type="ORF">AXK11_06455</name>
</gene>
<feature type="domain" description="YjeF N-terminal" evidence="15">
    <location>
        <begin position="57"/>
        <end position="299"/>
    </location>
</feature>
<evidence type="ECO:0000256" key="3">
    <source>
        <dbReference type="ARBA" id="ARBA00009524"/>
    </source>
</evidence>
<evidence type="ECO:0000256" key="9">
    <source>
        <dbReference type="ARBA" id="ARBA00025153"/>
    </source>
</evidence>
<evidence type="ECO:0000256" key="5">
    <source>
        <dbReference type="ARBA" id="ARBA00022840"/>
    </source>
</evidence>
<dbReference type="EMBL" id="LSZQ01000049">
    <property type="protein sequence ID" value="KXU35419.1"/>
    <property type="molecule type" value="Genomic_DNA"/>
</dbReference>
<dbReference type="SUPFAM" id="SSF64153">
    <property type="entry name" value="YjeF N-terminal domain-like"/>
    <property type="match status" value="1"/>
</dbReference>
<keyword evidence="5 12" id="KW-0067">ATP-binding</keyword>
<organism evidence="16 17">
    <name type="scientific">Cephaloticoccus primus</name>
    <dbReference type="NCBI Taxonomy" id="1548207"/>
    <lineage>
        <taxon>Bacteria</taxon>
        <taxon>Pseudomonadati</taxon>
        <taxon>Verrucomicrobiota</taxon>
        <taxon>Opitutia</taxon>
        <taxon>Opitutales</taxon>
        <taxon>Opitutaceae</taxon>
        <taxon>Cephaloticoccus</taxon>
    </lineage>
</organism>
<dbReference type="Gene3D" id="3.40.1190.20">
    <property type="match status" value="2"/>
</dbReference>
<dbReference type="PROSITE" id="PS51385">
    <property type="entry name" value="YJEF_N"/>
    <property type="match status" value="1"/>
</dbReference>
<evidence type="ECO:0000256" key="7">
    <source>
        <dbReference type="ARBA" id="ARBA00023027"/>
    </source>
</evidence>